<feature type="transmembrane region" description="Helical" evidence="8">
    <location>
        <begin position="307"/>
        <end position="327"/>
    </location>
</feature>
<dbReference type="InterPro" id="IPR011701">
    <property type="entry name" value="MFS"/>
</dbReference>
<dbReference type="PANTHER" id="PTHR42718:SF9">
    <property type="entry name" value="MAJOR FACILITATOR SUPERFAMILY MULTIDRUG TRANSPORTER MFSC"/>
    <property type="match status" value="1"/>
</dbReference>
<feature type="transmembrane region" description="Helical" evidence="8">
    <location>
        <begin position="58"/>
        <end position="78"/>
    </location>
</feature>
<keyword evidence="6 8" id="KW-1133">Transmembrane helix</keyword>
<evidence type="ECO:0000256" key="2">
    <source>
        <dbReference type="ARBA" id="ARBA00008537"/>
    </source>
</evidence>
<dbReference type="EMBL" id="PHIG01000031">
    <property type="protein sequence ID" value="PJK29995.1"/>
    <property type="molecule type" value="Genomic_DNA"/>
</dbReference>
<feature type="transmembrane region" description="Helical" evidence="8">
    <location>
        <begin position="174"/>
        <end position="194"/>
    </location>
</feature>
<keyword evidence="5 8" id="KW-0812">Transmembrane</keyword>
<dbReference type="AlphaFoldDB" id="A0A2M9G2R5"/>
<feature type="transmembrane region" description="Helical" evidence="8">
    <location>
        <begin position="206"/>
        <end position="226"/>
    </location>
</feature>
<feature type="domain" description="Major facilitator superfamily (MFS) profile" evidence="9">
    <location>
        <begin position="20"/>
        <end position="514"/>
    </location>
</feature>
<dbReference type="OrthoDB" id="9812221at2"/>
<evidence type="ECO:0000256" key="1">
    <source>
        <dbReference type="ARBA" id="ARBA00004651"/>
    </source>
</evidence>
<dbReference type="Gene3D" id="1.20.1720.10">
    <property type="entry name" value="Multidrug resistance protein D"/>
    <property type="match status" value="1"/>
</dbReference>
<dbReference type="Gene3D" id="1.20.1250.20">
    <property type="entry name" value="MFS general substrate transporter like domains"/>
    <property type="match status" value="1"/>
</dbReference>
<feature type="transmembrane region" description="Helical" evidence="8">
    <location>
        <begin position="85"/>
        <end position="103"/>
    </location>
</feature>
<name>A0A2M9G2R5_9PROT</name>
<dbReference type="InterPro" id="IPR036259">
    <property type="entry name" value="MFS_trans_sf"/>
</dbReference>
<evidence type="ECO:0000256" key="7">
    <source>
        <dbReference type="ARBA" id="ARBA00023136"/>
    </source>
</evidence>
<dbReference type="RefSeq" id="WP_109793269.1">
    <property type="nucleotide sequence ID" value="NZ_PHIG01000031.1"/>
</dbReference>
<feature type="transmembrane region" description="Helical" evidence="8">
    <location>
        <begin position="406"/>
        <end position="424"/>
    </location>
</feature>
<feature type="transmembrane region" description="Helical" evidence="8">
    <location>
        <begin position="492"/>
        <end position="510"/>
    </location>
</feature>
<comment type="subcellular location">
    <subcellularLocation>
        <location evidence="1">Cell membrane</location>
        <topology evidence="1">Multi-pass membrane protein</topology>
    </subcellularLocation>
</comment>
<feature type="transmembrane region" description="Helical" evidence="8">
    <location>
        <begin position="364"/>
        <end position="385"/>
    </location>
</feature>
<feature type="transmembrane region" description="Helical" evidence="8">
    <location>
        <begin position="274"/>
        <end position="295"/>
    </location>
</feature>
<dbReference type="PANTHER" id="PTHR42718">
    <property type="entry name" value="MAJOR FACILITATOR SUPERFAMILY MULTIDRUG TRANSPORTER MFSC"/>
    <property type="match status" value="1"/>
</dbReference>
<gene>
    <name evidence="10" type="ORF">CVT23_09530</name>
</gene>
<keyword evidence="7 8" id="KW-0472">Membrane</keyword>
<accession>A0A2M9G2R5</accession>
<evidence type="ECO:0000313" key="11">
    <source>
        <dbReference type="Proteomes" id="UP000229498"/>
    </source>
</evidence>
<dbReference type="GO" id="GO:0022857">
    <property type="term" value="F:transmembrane transporter activity"/>
    <property type="evidence" value="ECO:0007669"/>
    <property type="project" value="InterPro"/>
</dbReference>
<dbReference type="Proteomes" id="UP000229498">
    <property type="component" value="Unassembled WGS sequence"/>
</dbReference>
<protein>
    <submittedName>
        <fullName evidence="10">MFS transporter</fullName>
    </submittedName>
</protein>
<proteinExistence type="inferred from homology"/>
<dbReference type="NCBIfam" id="TIGR00711">
    <property type="entry name" value="efflux_EmrB"/>
    <property type="match status" value="1"/>
</dbReference>
<evidence type="ECO:0000256" key="6">
    <source>
        <dbReference type="ARBA" id="ARBA00022989"/>
    </source>
</evidence>
<feature type="transmembrane region" description="Helical" evidence="8">
    <location>
        <begin position="115"/>
        <end position="136"/>
    </location>
</feature>
<evidence type="ECO:0000256" key="3">
    <source>
        <dbReference type="ARBA" id="ARBA00022448"/>
    </source>
</evidence>
<dbReference type="InterPro" id="IPR004638">
    <property type="entry name" value="EmrB-like"/>
</dbReference>
<dbReference type="SUPFAM" id="SSF103473">
    <property type="entry name" value="MFS general substrate transporter"/>
    <property type="match status" value="1"/>
</dbReference>
<dbReference type="Pfam" id="PF07690">
    <property type="entry name" value="MFS_1"/>
    <property type="match status" value="1"/>
</dbReference>
<evidence type="ECO:0000256" key="4">
    <source>
        <dbReference type="ARBA" id="ARBA00022475"/>
    </source>
</evidence>
<comment type="similarity">
    <text evidence="2">Belongs to the major facilitator superfamily. EmrB family.</text>
</comment>
<sequence length="523" mass="56069">MPQTVEILTERYGSAYRWLALSSAMICTMAAVLSATIVNVAIPDIMGAFGIDQVTAQWLSSGFLAAMTATMLLIDFLTKTIGQRATMNIALGIFLAGGLMGGLAETADAAIASRILQGASAGIIQPLAMVVVFQVFPPERRGFAMGIYGLGVVMAPGTSPFLGGLLVDGLGWRYTFYIAVPMGFLGLVLTNLFVPSGRLSEIRPRFDWFAFGLLIVFLISLLTAFADGQDLGWASISVMGRFLVAGAAFLLFIWWEHQAEHPLMDMTVYRQPGFMGAVVVSLILGAGLFGSTYLIPLFAQTVQNLTPTLSGLLLLPAGISMMLITTFSGRMADRFEPGMTVGFGLLMFAVSFFLMSFADPNTAFLTLAVYILISRAGMGFIFPSLSAGSVRLLPMNLLQQGSATMNFTRQLGGAFGVNILAVMLDREISYFSDHVTSTQTPANGATEAYVRTVAEMAERGGISDMQAEAVALDHLSRALQVEAATFGFQESFLFGSVAFLASVVGAVMMVRGARKRRRREAMA</sequence>
<dbReference type="InterPro" id="IPR020846">
    <property type="entry name" value="MFS_dom"/>
</dbReference>
<feature type="transmembrane region" description="Helical" evidence="8">
    <location>
        <begin position="339"/>
        <end position="358"/>
    </location>
</feature>
<keyword evidence="3" id="KW-0813">Transport</keyword>
<dbReference type="GO" id="GO:0005886">
    <property type="term" value="C:plasma membrane"/>
    <property type="evidence" value="ECO:0007669"/>
    <property type="project" value="UniProtKB-SubCell"/>
</dbReference>
<evidence type="ECO:0000259" key="9">
    <source>
        <dbReference type="PROSITE" id="PS50850"/>
    </source>
</evidence>
<keyword evidence="4" id="KW-1003">Cell membrane</keyword>
<keyword evidence="11" id="KW-1185">Reference proteome</keyword>
<reference evidence="10 11" key="1">
    <citation type="submission" date="2017-11" db="EMBL/GenBank/DDBJ databases">
        <title>Draft genome sequence of Rhizobiales bacterium SY3-13.</title>
        <authorList>
            <person name="Sun C."/>
        </authorList>
    </citation>
    <scope>NUCLEOTIDE SEQUENCE [LARGE SCALE GENOMIC DNA]</scope>
    <source>
        <strain evidence="10 11">SY3-13</strain>
    </source>
</reference>
<organism evidence="10 11">
    <name type="scientific">Minwuia thermotolerans</name>
    <dbReference type="NCBI Taxonomy" id="2056226"/>
    <lineage>
        <taxon>Bacteria</taxon>
        <taxon>Pseudomonadati</taxon>
        <taxon>Pseudomonadota</taxon>
        <taxon>Alphaproteobacteria</taxon>
        <taxon>Minwuiales</taxon>
        <taxon>Minwuiaceae</taxon>
        <taxon>Minwuia</taxon>
    </lineage>
</organism>
<evidence type="ECO:0000256" key="5">
    <source>
        <dbReference type="ARBA" id="ARBA00022692"/>
    </source>
</evidence>
<feature type="transmembrane region" description="Helical" evidence="8">
    <location>
        <begin position="143"/>
        <end position="162"/>
    </location>
</feature>
<dbReference type="PROSITE" id="PS50850">
    <property type="entry name" value="MFS"/>
    <property type="match status" value="1"/>
</dbReference>
<feature type="transmembrane region" description="Helical" evidence="8">
    <location>
        <begin position="18"/>
        <end position="38"/>
    </location>
</feature>
<comment type="caution">
    <text evidence="10">The sequence shown here is derived from an EMBL/GenBank/DDBJ whole genome shotgun (WGS) entry which is preliminary data.</text>
</comment>
<evidence type="ECO:0000256" key="8">
    <source>
        <dbReference type="SAM" id="Phobius"/>
    </source>
</evidence>
<dbReference type="PRINTS" id="PR01036">
    <property type="entry name" value="TCRTETB"/>
</dbReference>
<feature type="transmembrane region" description="Helical" evidence="8">
    <location>
        <begin position="232"/>
        <end position="254"/>
    </location>
</feature>
<evidence type="ECO:0000313" key="10">
    <source>
        <dbReference type="EMBL" id="PJK29995.1"/>
    </source>
</evidence>